<proteinExistence type="predicted"/>
<protein>
    <submittedName>
        <fullName evidence="2">Uncharacterized protein</fullName>
    </submittedName>
</protein>
<dbReference type="Proteomes" id="UP001283361">
    <property type="component" value="Unassembled WGS sequence"/>
</dbReference>
<dbReference type="EMBL" id="JAWDGP010002956">
    <property type="protein sequence ID" value="KAK3778449.1"/>
    <property type="molecule type" value="Genomic_DNA"/>
</dbReference>
<name>A0AAE0ZZB0_9GAST</name>
<feature type="signal peptide" evidence="1">
    <location>
        <begin position="1"/>
        <end position="22"/>
    </location>
</feature>
<reference evidence="2" key="1">
    <citation type="journal article" date="2023" name="G3 (Bethesda)">
        <title>A reference genome for the long-term kleptoplast-retaining sea slug Elysia crispata morphotype clarki.</title>
        <authorList>
            <person name="Eastman K.E."/>
            <person name="Pendleton A.L."/>
            <person name="Shaikh M.A."/>
            <person name="Suttiyut T."/>
            <person name="Ogas R."/>
            <person name="Tomko P."/>
            <person name="Gavelis G."/>
            <person name="Widhalm J.R."/>
            <person name="Wisecaver J.H."/>
        </authorList>
    </citation>
    <scope>NUCLEOTIDE SEQUENCE</scope>
    <source>
        <strain evidence="2">ECLA1</strain>
    </source>
</reference>
<comment type="caution">
    <text evidence="2">The sequence shown here is derived from an EMBL/GenBank/DDBJ whole genome shotgun (WGS) entry which is preliminary data.</text>
</comment>
<evidence type="ECO:0000256" key="1">
    <source>
        <dbReference type="SAM" id="SignalP"/>
    </source>
</evidence>
<organism evidence="2 3">
    <name type="scientific">Elysia crispata</name>
    <name type="common">lettuce slug</name>
    <dbReference type="NCBI Taxonomy" id="231223"/>
    <lineage>
        <taxon>Eukaryota</taxon>
        <taxon>Metazoa</taxon>
        <taxon>Spiralia</taxon>
        <taxon>Lophotrochozoa</taxon>
        <taxon>Mollusca</taxon>
        <taxon>Gastropoda</taxon>
        <taxon>Heterobranchia</taxon>
        <taxon>Euthyneura</taxon>
        <taxon>Panpulmonata</taxon>
        <taxon>Sacoglossa</taxon>
        <taxon>Placobranchoidea</taxon>
        <taxon>Plakobranchidae</taxon>
        <taxon>Elysia</taxon>
    </lineage>
</organism>
<feature type="chain" id="PRO_5042052260" evidence="1">
    <location>
        <begin position="23"/>
        <end position="244"/>
    </location>
</feature>
<keyword evidence="1" id="KW-0732">Signal</keyword>
<gene>
    <name evidence="2" type="ORF">RRG08_014076</name>
</gene>
<evidence type="ECO:0000313" key="2">
    <source>
        <dbReference type="EMBL" id="KAK3778449.1"/>
    </source>
</evidence>
<accession>A0AAE0ZZB0</accession>
<keyword evidence="3" id="KW-1185">Reference proteome</keyword>
<sequence>MSLLRLSIYVFCWVMTLNLAQCADLTLWKYSTPLSRLLRRVGISPTVNGNPRQALTSDGELTAVQSGESYRDRTSEKPLDSNAFFQDQSGKRFLGFNGSRRKFEESKTFDNNPGTSFRADSAMKHSLSKRHLISKSVGSVLEPAQSYGSTVGILAPFFSYLRSKLQFSSPRIFSPTALSRSHRKGHHQEAAAPFLCKESSIGCSPTQVLELEVDTREIKKSGLESGSRGSWPSSYLLGGAMGRR</sequence>
<evidence type="ECO:0000313" key="3">
    <source>
        <dbReference type="Proteomes" id="UP001283361"/>
    </source>
</evidence>
<dbReference type="AlphaFoldDB" id="A0AAE0ZZB0"/>